<organism evidence="6 7">
    <name type="scientific">Paramicrobacterium chengjingii</name>
    <dbReference type="NCBI Taxonomy" id="2769067"/>
    <lineage>
        <taxon>Bacteria</taxon>
        <taxon>Bacillati</taxon>
        <taxon>Actinomycetota</taxon>
        <taxon>Actinomycetes</taxon>
        <taxon>Micrococcales</taxon>
        <taxon>Microbacteriaceae</taxon>
        <taxon>Paramicrobacterium</taxon>
    </lineage>
</organism>
<dbReference type="InterPro" id="IPR001647">
    <property type="entry name" value="HTH_TetR"/>
</dbReference>
<protein>
    <submittedName>
        <fullName evidence="6">TetR/AcrR family transcriptional regulator</fullName>
    </submittedName>
</protein>
<evidence type="ECO:0000313" key="6">
    <source>
        <dbReference type="EMBL" id="QPZ40291.1"/>
    </source>
</evidence>
<feature type="domain" description="HTH tetR-type" evidence="5">
    <location>
        <begin position="4"/>
        <end position="63"/>
    </location>
</feature>
<keyword evidence="7" id="KW-1185">Reference proteome</keyword>
<proteinExistence type="predicted"/>
<dbReference type="Pfam" id="PF00440">
    <property type="entry name" value="TetR_N"/>
    <property type="match status" value="1"/>
</dbReference>
<evidence type="ECO:0000313" key="7">
    <source>
        <dbReference type="Proteomes" id="UP000662814"/>
    </source>
</evidence>
<keyword evidence="3" id="KW-0804">Transcription</keyword>
<dbReference type="PANTHER" id="PTHR30055:SF234">
    <property type="entry name" value="HTH-TYPE TRANSCRIPTIONAL REGULATOR BETI"/>
    <property type="match status" value="1"/>
</dbReference>
<sequence length="184" mass="20611">MAPAQRREAILDAVIPLVFEHGPSVTSKQIAEAAHVGEGTLFRAFDDKDSIVRAAVEKYFEPEAFRDRLAHISREQPLERKLLEIIRTLRERFSGVVRLAGLVGDPRSRHQREHRRVYASIIADILAPDADQLNWAPERVAHMARMLAFAAAIPAFNSGDDFNDDELTQMLLYGVAGQQPEAQS</sequence>
<dbReference type="EMBL" id="CP061169">
    <property type="protein sequence ID" value="QPZ40291.1"/>
    <property type="molecule type" value="Genomic_DNA"/>
</dbReference>
<gene>
    <name evidence="6" type="ORF">HCR76_10190</name>
</gene>
<dbReference type="InterPro" id="IPR009057">
    <property type="entry name" value="Homeodomain-like_sf"/>
</dbReference>
<keyword evidence="1" id="KW-0805">Transcription regulation</keyword>
<dbReference type="SUPFAM" id="SSF46689">
    <property type="entry name" value="Homeodomain-like"/>
    <property type="match status" value="1"/>
</dbReference>
<accession>A0ABX6YPI0</accession>
<evidence type="ECO:0000256" key="2">
    <source>
        <dbReference type="ARBA" id="ARBA00023125"/>
    </source>
</evidence>
<evidence type="ECO:0000256" key="4">
    <source>
        <dbReference type="PROSITE-ProRule" id="PRU00335"/>
    </source>
</evidence>
<dbReference type="PROSITE" id="PS50977">
    <property type="entry name" value="HTH_TETR_2"/>
    <property type="match status" value="1"/>
</dbReference>
<evidence type="ECO:0000259" key="5">
    <source>
        <dbReference type="PROSITE" id="PS50977"/>
    </source>
</evidence>
<reference evidence="6 7" key="1">
    <citation type="submission" date="2020-12" db="EMBL/GenBank/DDBJ databases">
        <title>Microbacterium sp. HY060.</title>
        <authorList>
            <person name="Zhou J."/>
        </authorList>
    </citation>
    <scope>NUCLEOTIDE SEQUENCE [LARGE SCALE GENOMIC DNA]</scope>
    <source>
        <strain evidence="6 7">HY60</strain>
    </source>
</reference>
<feature type="DNA-binding region" description="H-T-H motif" evidence="4">
    <location>
        <begin position="26"/>
        <end position="45"/>
    </location>
</feature>
<name>A0ABX6YPI0_9MICO</name>
<dbReference type="InterPro" id="IPR050109">
    <property type="entry name" value="HTH-type_TetR-like_transc_reg"/>
</dbReference>
<dbReference type="PANTHER" id="PTHR30055">
    <property type="entry name" value="HTH-TYPE TRANSCRIPTIONAL REGULATOR RUTR"/>
    <property type="match status" value="1"/>
</dbReference>
<evidence type="ECO:0000256" key="3">
    <source>
        <dbReference type="ARBA" id="ARBA00023163"/>
    </source>
</evidence>
<evidence type="ECO:0000256" key="1">
    <source>
        <dbReference type="ARBA" id="ARBA00023015"/>
    </source>
</evidence>
<dbReference type="Gene3D" id="1.10.357.10">
    <property type="entry name" value="Tetracycline Repressor, domain 2"/>
    <property type="match status" value="1"/>
</dbReference>
<keyword evidence="2 4" id="KW-0238">DNA-binding</keyword>
<dbReference type="Proteomes" id="UP000662814">
    <property type="component" value="Chromosome"/>
</dbReference>